<proteinExistence type="predicted"/>
<reference evidence="2" key="2">
    <citation type="submission" date="2020-08" db="EMBL/GenBank/DDBJ databases">
        <authorList>
            <person name="Shumante A."/>
            <person name="Zimin A.V."/>
            <person name="Puiu D."/>
            <person name="Salzberg S.L."/>
        </authorList>
    </citation>
    <scope>NUCLEOTIDE SEQUENCE</scope>
    <source>
        <strain evidence="2">WC2-LM</strain>
        <tissue evidence="2">Liver</tissue>
    </source>
</reference>
<evidence type="ECO:0000256" key="1">
    <source>
        <dbReference type="SAM" id="MobiDB-lite"/>
    </source>
</evidence>
<feature type="region of interest" description="Disordered" evidence="1">
    <location>
        <begin position="64"/>
        <end position="89"/>
    </location>
</feature>
<reference evidence="3 4" key="1">
    <citation type="submission" date="2019-04" db="EMBL/GenBank/DDBJ databases">
        <authorList>
            <person name="Alioto T."/>
            <person name="Alioto T."/>
        </authorList>
    </citation>
    <scope>NUCLEOTIDE SEQUENCE [LARGE SCALE GENOMIC DNA]</scope>
</reference>
<dbReference type="EMBL" id="WJEC01006673">
    <property type="protein sequence ID" value="KAF7471838.1"/>
    <property type="molecule type" value="Genomic_DNA"/>
</dbReference>
<sequence>MGYFPAVLEGDTHPLCGDNCDVTNFRYESTARSDKLPLRKRKSKRLLPEWTSRHTVAKLTASRIPGETLRRRRRRESRDATETRGISVH</sequence>
<organism evidence="3 4">
    <name type="scientific">Marmota monax</name>
    <name type="common">Woodchuck</name>
    <dbReference type="NCBI Taxonomy" id="9995"/>
    <lineage>
        <taxon>Eukaryota</taxon>
        <taxon>Metazoa</taxon>
        <taxon>Chordata</taxon>
        <taxon>Craniata</taxon>
        <taxon>Vertebrata</taxon>
        <taxon>Euteleostomi</taxon>
        <taxon>Mammalia</taxon>
        <taxon>Eutheria</taxon>
        <taxon>Euarchontoglires</taxon>
        <taxon>Glires</taxon>
        <taxon>Rodentia</taxon>
        <taxon>Sciuromorpha</taxon>
        <taxon>Sciuridae</taxon>
        <taxon>Xerinae</taxon>
        <taxon>Marmotini</taxon>
        <taxon>Marmota</taxon>
    </lineage>
</organism>
<dbReference type="Proteomes" id="UP000335636">
    <property type="component" value="Unassembled WGS sequence"/>
</dbReference>
<dbReference type="EMBL" id="CABDUW010000626">
    <property type="protein sequence ID" value="VTJ72505.1"/>
    <property type="molecule type" value="Genomic_DNA"/>
</dbReference>
<evidence type="ECO:0000313" key="2">
    <source>
        <dbReference type="EMBL" id="KAF7471838.1"/>
    </source>
</evidence>
<accession>A0A5E4BSN3</accession>
<evidence type="ECO:0000313" key="3">
    <source>
        <dbReference type="EMBL" id="VTJ72505.1"/>
    </source>
</evidence>
<dbReference type="Proteomes" id="UP000662637">
    <property type="component" value="Unassembled WGS sequence"/>
</dbReference>
<dbReference type="AlphaFoldDB" id="A0A5E4BSN3"/>
<evidence type="ECO:0000313" key="4">
    <source>
        <dbReference type="Proteomes" id="UP000335636"/>
    </source>
</evidence>
<name>A0A5E4BSN3_MARMO</name>
<protein>
    <submittedName>
        <fullName evidence="3">Uncharacterized protein</fullName>
    </submittedName>
</protein>
<keyword evidence="4" id="KW-1185">Reference proteome</keyword>
<gene>
    <name evidence="2" type="ORF">GHT09_017188</name>
    <name evidence="3" type="ORF">MONAX_5E023833</name>
</gene>